<dbReference type="Gene3D" id="2.40.360.20">
    <property type="match status" value="1"/>
</dbReference>
<comment type="caution">
    <text evidence="2">The sequence shown here is derived from an EMBL/GenBank/DDBJ whole genome shotgun (WGS) entry which is preliminary data.</text>
</comment>
<name>A0A847SKQ7_9BACT</name>
<gene>
    <name evidence="2" type="ORF">HGH91_12115</name>
</gene>
<reference evidence="2 3" key="1">
    <citation type="submission" date="2020-04" db="EMBL/GenBank/DDBJ databases">
        <authorList>
            <person name="Yin C."/>
        </authorList>
    </citation>
    <scope>NUCLEOTIDE SEQUENCE [LARGE SCALE GENOMIC DNA]</scope>
    <source>
        <strain evidence="2 3">Ak56</strain>
    </source>
</reference>
<feature type="region of interest" description="Disordered" evidence="1">
    <location>
        <begin position="28"/>
        <end position="47"/>
    </location>
</feature>
<dbReference type="RefSeq" id="WP_168738684.1">
    <property type="nucleotide sequence ID" value="NZ_JABAHZ010000002.1"/>
</dbReference>
<dbReference type="EMBL" id="JABAHZ010000002">
    <property type="protein sequence ID" value="NLR79377.1"/>
    <property type="molecule type" value="Genomic_DNA"/>
</dbReference>
<evidence type="ECO:0000313" key="3">
    <source>
        <dbReference type="Proteomes" id="UP000552864"/>
    </source>
</evidence>
<sequence>MKQTNSYPRIFKNLLLLAISTTTIISCNKKKDDNPDPGGNGNKTENYIPTQNHKYNYNIIMEDKTTHSFVTWISDVKDSSGLKVYNMRTRLNIDDIEVITNTGMVSVNGQTVTQFDMPALWRKAIEDMKSQEGVTILEATPKGFPAYEIFDNAMVVDSKLTYKGPAEQGQYIKYVTAAEDGDTIELFQKIIYQPGRVAGIENITVPGGTFKCSRWTAKSDARVIMKMNGQQISSTLTHEEREFWNAYGVGIVKAISVSAGDSTVTTLQSIE</sequence>
<dbReference type="AlphaFoldDB" id="A0A847SKQ7"/>
<accession>A0A847SKQ7</accession>
<protein>
    <submittedName>
        <fullName evidence="2">Uncharacterized protein</fullName>
    </submittedName>
</protein>
<evidence type="ECO:0000313" key="2">
    <source>
        <dbReference type="EMBL" id="NLR79377.1"/>
    </source>
</evidence>
<keyword evidence="3" id="KW-1185">Reference proteome</keyword>
<organism evidence="2 3">
    <name type="scientific">Chitinophaga eiseniae</name>
    <dbReference type="NCBI Taxonomy" id="634771"/>
    <lineage>
        <taxon>Bacteria</taxon>
        <taxon>Pseudomonadati</taxon>
        <taxon>Bacteroidota</taxon>
        <taxon>Chitinophagia</taxon>
        <taxon>Chitinophagales</taxon>
        <taxon>Chitinophagaceae</taxon>
        <taxon>Chitinophaga</taxon>
    </lineage>
</organism>
<dbReference type="Proteomes" id="UP000552864">
    <property type="component" value="Unassembled WGS sequence"/>
</dbReference>
<evidence type="ECO:0000256" key="1">
    <source>
        <dbReference type="SAM" id="MobiDB-lite"/>
    </source>
</evidence>
<dbReference type="PROSITE" id="PS51257">
    <property type="entry name" value="PROKAR_LIPOPROTEIN"/>
    <property type="match status" value="1"/>
</dbReference>
<proteinExistence type="predicted"/>